<name>S5YCQ3_PARAH</name>
<dbReference type="HOGENOM" id="CLU_155897_0_0_5"/>
<dbReference type="STRING" id="1367847.JCM7686_2147"/>
<dbReference type="KEGG" id="pami:JCM7686_2147"/>
<dbReference type="eggNOG" id="ENOG5032SUT">
    <property type="taxonomic scope" value="Bacteria"/>
</dbReference>
<evidence type="ECO:0000313" key="2">
    <source>
        <dbReference type="EMBL" id="AGT09228.1"/>
    </source>
</evidence>
<dbReference type="Proteomes" id="UP000015480">
    <property type="component" value="Chromosome"/>
</dbReference>
<dbReference type="GO" id="GO:0030247">
    <property type="term" value="F:polysaccharide binding"/>
    <property type="evidence" value="ECO:0007669"/>
    <property type="project" value="TreeGrafter"/>
</dbReference>
<dbReference type="GO" id="GO:0045335">
    <property type="term" value="C:phagocytic vesicle"/>
    <property type="evidence" value="ECO:0007669"/>
    <property type="project" value="TreeGrafter"/>
</dbReference>
<dbReference type="GO" id="GO:0070492">
    <property type="term" value="F:oligosaccharide binding"/>
    <property type="evidence" value="ECO:0007669"/>
    <property type="project" value="TreeGrafter"/>
</dbReference>
<proteinExistence type="predicted"/>
<dbReference type="Gene3D" id="2.60.40.2080">
    <property type="match status" value="1"/>
</dbReference>
<dbReference type="GO" id="GO:0098636">
    <property type="term" value="C:protein complex involved in cell adhesion"/>
    <property type="evidence" value="ECO:0007669"/>
    <property type="project" value="TreeGrafter"/>
</dbReference>
<dbReference type="GO" id="GO:0009986">
    <property type="term" value="C:cell surface"/>
    <property type="evidence" value="ECO:0007669"/>
    <property type="project" value="TreeGrafter"/>
</dbReference>
<organism evidence="2 3">
    <name type="scientific">Paracoccus aminophilus JCM 7686</name>
    <dbReference type="NCBI Taxonomy" id="1367847"/>
    <lineage>
        <taxon>Bacteria</taxon>
        <taxon>Pseudomonadati</taxon>
        <taxon>Pseudomonadota</taxon>
        <taxon>Alphaproteobacteria</taxon>
        <taxon>Rhodobacterales</taxon>
        <taxon>Paracoccaceae</taxon>
        <taxon>Paracoccus</taxon>
    </lineage>
</organism>
<dbReference type="AlphaFoldDB" id="S5YCQ3"/>
<dbReference type="InterPro" id="IPR037221">
    <property type="entry name" value="H-type_lectin_dom_sf"/>
</dbReference>
<feature type="domain" description="H-type lectin" evidence="1">
    <location>
        <begin position="13"/>
        <end position="77"/>
    </location>
</feature>
<gene>
    <name evidence="2" type="ORF">JCM7686_2147</name>
</gene>
<reference evidence="2 3" key="1">
    <citation type="journal article" date="2014" name="BMC Genomics">
        <title>Architecture and functions of a multipartite genome of the methylotrophic bacterium Paracoccus aminophilus JCM 7686, containing primary and secondary chromids.</title>
        <authorList>
            <person name="Dziewit L."/>
            <person name="Czarnecki J."/>
            <person name="Wibberg D."/>
            <person name="Radlinska M."/>
            <person name="Mrozek P."/>
            <person name="Szymczak M."/>
            <person name="Schluter A."/>
            <person name="Puhler A."/>
            <person name="Bartosik D."/>
        </authorList>
    </citation>
    <scope>NUCLEOTIDE SEQUENCE [LARGE SCALE GENOMIC DNA]</scope>
    <source>
        <strain evidence="2">JCM 7686</strain>
    </source>
</reference>
<dbReference type="GO" id="GO:0046871">
    <property type="term" value="F:N-acetylgalactosamine binding"/>
    <property type="evidence" value="ECO:0007669"/>
    <property type="project" value="TreeGrafter"/>
</dbReference>
<dbReference type="InterPro" id="IPR052487">
    <property type="entry name" value="Galactose-binding_lectin"/>
</dbReference>
<accession>S5YCQ3</accession>
<dbReference type="GO" id="GO:0098609">
    <property type="term" value="P:cell-cell adhesion"/>
    <property type="evidence" value="ECO:0007669"/>
    <property type="project" value="TreeGrafter"/>
</dbReference>
<dbReference type="InterPro" id="IPR019019">
    <property type="entry name" value="H-type_lectin_domain"/>
</dbReference>
<dbReference type="Pfam" id="PF09458">
    <property type="entry name" value="H_lectin"/>
    <property type="match status" value="1"/>
</dbReference>
<dbReference type="EMBL" id="CP006650">
    <property type="protein sequence ID" value="AGT09228.1"/>
    <property type="molecule type" value="Genomic_DNA"/>
</dbReference>
<keyword evidence="3" id="KW-1185">Reference proteome</keyword>
<dbReference type="PATRIC" id="fig|1367847.3.peg.2143"/>
<evidence type="ECO:0000313" key="3">
    <source>
        <dbReference type="Proteomes" id="UP000015480"/>
    </source>
</evidence>
<sequence length="89" mass="10080">MWAGEGPRVIRSPVRFDQTFLDAPTVHVSVAMLDMDSGANHRFDLQAERVTASGFDIIFRTWGDTRVARVRVSWLAIGSVAYRDNWDVI</sequence>
<protein>
    <submittedName>
        <fullName evidence="2">ATP synthase</fullName>
    </submittedName>
</protein>
<dbReference type="PANTHER" id="PTHR46938">
    <property type="entry name" value="DISCOIDIN-1 SUBUNIT A-RELATED-RELATED"/>
    <property type="match status" value="1"/>
</dbReference>
<dbReference type="SUPFAM" id="SSF141086">
    <property type="entry name" value="Agglutinin HPA-like"/>
    <property type="match status" value="1"/>
</dbReference>
<evidence type="ECO:0000259" key="1">
    <source>
        <dbReference type="Pfam" id="PF09458"/>
    </source>
</evidence>